<evidence type="ECO:0000313" key="1">
    <source>
        <dbReference type="EMBL" id="CAB4154323.1"/>
    </source>
</evidence>
<name>A0A6J5N614_9CAUD</name>
<accession>A0A6J5N614</accession>
<reference evidence="1" key="1">
    <citation type="submission" date="2020-04" db="EMBL/GenBank/DDBJ databases">
        <authorList>
            <person name="Chiriac C."/>
            <person name="Salcher M."/>
            <person name="Ghai R."/>
            <person name="Kavagutti S V."/>
        </authorList>
    </citation>
    <scope>NUCLEOTIDE SEQUENCE</scope>
</reference>
<protein>
    <submittedName>
        <fullName evidence="1">Uncharacterized protein</fullName>
    </submittedName>
</protein>
<gene>
    <name evidence="1" type="ORF">UFOVP629_54</name>
</gene>
<proteinExistence type="predicted"/>
<dbReference type="EMBL" id="LR796612">
    <property type="protein sequence ID" value="CAB4154323.1"/>
    <property type="molecule type" value="Genomic_DNA"/>
</dbReference>
<sequence length="100" mass="11292">MARPWQTRQEMMVDQALQAAISDPETIRQTRPAVPQQLFPERMGYARQEHTIMSVMNIDRYVPSRRSWVSGMPVMSSSFNDGSFSSSGRYSMGSLWGGSA</sequence>
<organism evidence="1">
    <name type="scientific">uncultured Caudovirales phage</name>
    <dbReference type="NCBI Taxonomy" id="2100421"/>
    <lineage>
        <taxon>Viruses</taxon>
        <taxon>Duplodnaviria</taxon>
        <taxon>Heunggongvirae</taxon>
        <taxon>Uroviricota</taxon>
        <taxon>Caudoviricetes</taxon>
        <taxon>Peduoviridae</taxon>
        <taxon>Maltschvirus</taxon>
        <taxon>Maltschvirus maltsch</taxon>
    </lineage>
</organism>